<dbReference type="GO" id="GO:0004553">
    <property type="term" value="F:hydrolase activity, hydrolyzing O-glycosyl compounds"/>
    <property type="evidence" value="ECO:0007669"/>
    <property type="project" value="InterPro"/>
</dbReference>
<feature type="compositionally biased region" description="Basic residues" evidence="1">
    <location>
        <begin position="108"/>
        <end position="117"/>
    </location>
</feature>
<dbReference type="CDD" id="cd02181">
    <property type="entry name" value="GH16_fungal_Lam16A_glucanase"/>
    <property type="match status" value="1"/>
</dbReference>
<evidence type="ECO:0000313" key="4">
    <source>
        <dbReference type="Proteomes" id="UP000886523"/>
    </source>
</evidence>
<keyword evidence="3" id="KW-0378">Hydrolase</keyword>
<reference evidence="3" key="1">
    <citation type="journal article" date="2020" name="Nat. Commun.">
        <title>Large-scale genome sequencing of mycorrhizal fungi provides insights into the early evolution of symbiotic traits.</title>
        <authorList>
            <person name="Miyauchi S."/>
            <person name="Kiss E."/>
            <person name="Kuo A."/>
            <person name="Drula E."/>
            <person name="Kohler A."/>
            <person name="Sanchez-Garcia M."/>
            <person name="Morin E."/>
            <person name="Andreopoulos B."/>
            <person name="Barry K.W."/>
            <person name="Bonito G."/>
            <person name="Buee M."/>
            <person name="Carver A."/>
            <person name="Chen C."/>
            <person name="Cichocki N."/>
            <person name="Clum A."/>
            <person name="Culley D."/>
            <person name="Crous P.W."/>
            <person name="Fauchery L."/>
            <person name="Girlanda M."/>
            <person name="Hayes R.D."/>
            <person name="Keri Z."/>
            <person name="LaButti K."/>
            <person name="Lipzen A."/>
            <person name="Lombard V."/>
            <person name="Magnuson J."/>
            <person name="Maillard F."/>
            <person name="Murat C."/>
            <person name="Nolan M."/>
            <person name="Ohm R.A."/>
            <person name="Pangilinan J."/>
            <person name="Pereira M.F."/>
            <person name="Perotto S."/>
            <person name="Peter M."/>
            <person name="Pfister S."/>
            <person name="Riley R."/>
            <person name="Sitrit Y."/>
            <person name="Stielow J.B."/>
            <person name="Szollosi G."/>
            <person name="Zifcakova L."/>
            <person name="Stursova M."/>
            <person name="Spatafora J.W."/>
            <person name="Tedersoo L."/>
            <person name="Vaario L.M."/>
            <person name="Yamada A."/>
            <person name="Yan M."/>
            <person name="Wang P."/>
            <person name="Xu J."/>
            <person name="Bruns T."/>
            <person name="Baldrian P."/>
            <person name="Vilgalys R."/>
            <person name="Dunand C."/>
            <person name="Henrissat B."/>
            <person name="Grigoriev I.V."/>
            <person name="Hibbett D."/>
            <person name="Nagy L.G."/>
            <person name="Martin F.M."/>
        </authorList>
    </citation>
    <scope>NUCLEOTIDE SEQUENCE</scope>
    <source>
        <strain evidence="3">UP504</strain>
    </source>
</reference>
<feature type="region of interest" description="Disordered" evidence="1">
    <location>
        <begin position="84"/>
        <end position="117"/>
    </location>
</feature>
<dbReference type="Pfam" id="PF26113">
    <property type="entry name" value="GH16_XgeA"/>
    <property type="match status" value="1"/>
</dbReference>
<dbReference type="OrthoDB" id="192832at2759"/>
<dbReference type="InterPro" id="IPR000757">
    <property type="entry name" value="Beta-glucanase-like"/>
</dbReference>
<proteinExistence type="predicted"/>
<accession>A0A9P6APA5</accession>
<dbReference type="EMBL" id="MU129036">
    <property type="protein sequence ID" value="KAF9509403.1"/>
    <property type="molecule type" value="Genomic_DNA"/>
</dbReference>
<dbReference type="GO" id="GO:0009251">
    <property type="term" value="P:glucan catabolic process"/>
    <property type="evidence" value="ECO:0007669"/>
    <property type="project" value="TreeGrafter"/>
</dbReference>
<gene>
    <name evidence="3" type="ORF">BS47DRAFT_1332302</name>
</gene>
<comment type="caution">
    <text evidence="3">The sequence shown here is derived from an EMBL/GenBank/DDBJ whole genome shotgun (WGS) entry which is preliminary data.</text>
</comment>
<keyword evidence="4" id="KW-1185">Reference proteome</keyword>
<dbReference type="SUPFAM" id="SSF49899">
    <property type="entry name" value="Concanavalin A-like lectins/glucanases"/>
    <property type="match status" value="1"/>
</dbReference>
<name>A0A9P6APA5_9AGAM</name>
<dbReference type="PROSITE" id="PS51762">
    <property type="entry name" value="GH16_2"/>
    <property type="match status" value="1"/>
</dbReference>
<dbReference type="Gene3D" id="2.60.120.200">
    <property type="match status" value="1"/>
</dbReference>
<dbReference type="Proteomes" id="UP000886523">
    <property type="component" value="Unassembled WGS sequence"/>
</dbReference>
<dbReference type="PANTHER" id="PTHR10963">
    <property type="entry name" value="GLYCOSYL HYDROLASE-RELATED"/>
    <property type="match status" value="1"/>
</dbReference>
<dbReference type="PANTHER" id="PTHR10963:SF24">
    <property type="entry name" value="GLYCOSIDASE C21B10.07-RELATED"/>
    <property type="match status" value="1"/>
</dbReference>
<dbReference type="InterPro" id="IPR050546">
    <property type="entry name" value="Glycosyl_Hydrlase_16"/>
</dbReference>
<feature type="compositionally biased region" description="Basic and acidic residues" evidence="1">
    <location>
        <begin position="91"/>
        <end position="101"/>
    </location>
</feature>
<evidence type="ECO:0000256" key="1">
    <source>
        <dbReference type="SAM" id="MobiDB-lite"/>
    </source>
</evidence>
<protein>
    <submittedName>
        <fullName evidence="3">Glycoside hydrolase family 16 protein</fullName>
    </submittedName>
</protein>
<dbReference type="InterPro" id="IPR013320">
    <property type="entry name" value="ConA-like_dom_sf"/>
</dbReference>
<dbReference type="AlphaFoldDB" id="A0A9P6APA5"/>
<feature type="domain" description="GH16" evidence="2">
    <location>
        <begin position="82"/>
        <end position="390"/>
    </location>
</feature>
<organism evidence="3 4">
    <name type="scientific">Hydnum rufescens UP504</name>
    <dbReference type="NCBI Taxonomy" id="1448309"/>
    <lineage>
        <taxon>Eukaryota</taxon>
        <taxon>Fungi</taxon>
        <taxon>Dikarya</taxon>
        <taxon>Basidiomycota</taxon>
        <taxon>Agaricomycotina</taxon>
        <taxon>Agaricomycetes</taxon>
        <taxon>Cantharellales</taxon>
        <taxon>Hydnaceae</taxon>
        <taxon>Hydnum</taxon>
    </lineage>
</organism>
<sequence>MYLFLALRCLASSIIRVLVLVMLLIPLVPSSGVVVSALRFRDTSFSLSHLRSRWSGFLPRLSALLEPKPLPEFPLEGGRGAAPYAPNPIPGDHRRPLEHGKPLLPRLQPRRPPSRRAKATLPNTWIIQRIFEGESFFNGWNFATYPDPTHGQVVYVSEDWAFSSGMAYVNSANQAVMQVDHWSTLTQGQARNSIRIESQQIFNKGLFILDVEQAPWGCGVWPAWWTVGPNWPQGGEIDIVEGVHDNVHNQIAFHTEDGCNLVAPAPGATADQNSTGWIQSTDCYAYANSNSGCQTVDPSQASYGTEFNVLKGGIFAMMWADDGIRVWFFHRAAIPADILANAPQPNNWGTPTAYLGGTACDTNKFFYNHSIIFDITFCGDWAGTSYISSGCPGTCSDRIIDPTNFANASWTINSLQVYQSPQVHSGDVSNRQRVYGSIWKSLIMTGTVFTFLHLFN</sequence>
<dbReference type="FunFam" id="2.60.120.200:FF:000179">
    <property type="entry name" value="Unplaced genomic scaffold supercont1.19, whole genome shotgun sequence"/>
    <property type="match status" value="1"/>
</dbReference>
<evidence type="ECO:0000313" key="3">
    <source>
        <dbReference type="EMBL" id="KAF9509403.1"/>
    </source>
</evidence>
<evidence type="ECO:0000259" key="2">
    <source>
        <dbReference type="PROSITE" id="PS51762"/>
    </source>
</evidence>